<evidence type="ECO:0000313" key="3">
    <source>
        <dbReference type="Proteomes" id="UP000315440"/>
    </source>
</evidence>
<dbReference type="RefSeq" id="WP_146397053.1">
    <property type="nucleotide sequence ID" value="NZ_SJPQ01000001.1"/>
</dbReference>
<reference evidence="2 3" key="1">
    <citation type="submission" date="2019-02" db="EMBL/GenBank/DDBJ databases">
        <title>Deep-cultivation of Planctomycetes and their phenomic and genomic characterization uncovers novel biology.</title>
        <authorList>
            <person name="Wiegand S."/>
            <person name="Jogler M."/>
            <person name="Boedeker C."/>
            <person name="Pinto D."/>
            <person name="Vollmers J."/>
            <person name="Rivas-Marin E."/>
            <person name="Kohn T."/>
            <person name="Peeters S.H."/>
            <person name="Heuer A."/>
            <person name="Rast P."/>
            <person name="Oberbeckmann S."/>
            <person name="Bunk B."/>
            <person name="Jeske O."/>
            <person name="Meyerdierks A."/>
            <person name="Storesund J.E."/>
            <person name="Kallscheuer N."/>
            <person name="Luecker S."/>
            <person name="Lage O.M."/>
            <person name="Pohl T."/>
            <person name="Merkel B.J."/>
            <person name="Hornburger P."/>
            <person name="Mueller R.-W."/>
            <person name="Bruemmer F."/>
            <person name="Labrenz M."/>
            <person name="Spormann A.M."/>
            <person name="Op Den Camp H."/>
            <person name="Overmann J."/>
            <person name="Amann R."/>
            <person name="Jetten M.S.M."/>
            <person name="Mascher T."/>
            <person name="Medema M.H."/>
            <person name="Devos D.P."/>
            <person name="Kaster A.-K."/>
            <person name="Ovreas L."/>
            <person name="Rohde M."/>
            <person name="Galperin M.Y."/>
            <person name="Jogler C."/>
        </authorList>
    </citation>
    <scope>NUCLEOTIDE SEQUENCE [LARGE SCALE GENOMIC DNA]</scope>
    <source>
        <strain evidence="2 3">Mal64</strain>
    </source>
</reference>
<dbReference type="Proteomes" id="UP000315440">
    <property type="component" value="Unassembled WGS sequence"/>
</dbReference>
<name>A0A5C5ZS36_9BACT</name>
<organism evidence="2 3">
    <name type="scientific">Pseudobythopirellula maris</name>
    <dbReference type="NCBI Taxonomy" id="2527991"/>
    <lineage>
        <taxon>Bacteria</taxon>
        <taxon>Pseudomonadati</taxon>
        <taxon>Planctomycetota</taxon>
        <taxon>Planctomycetia</taxon>
        <taxon>Pirellulales</taxon>
        <taxon>Lacipirellulaceae</taxon>
        <taxon>Pseudobythopirellula</taxon>
    </lineage>
</organism>
<feature type="transmembrane region" description="Helical" evidence="1">
    <location>
        <begin position="31"/>
        <end position="49"/>
    </location>
</feature>
<evidence type="ECO:0000256" key="1">
    <source>
        <dbReference type="SAM" id="Phobius"/>
    </source>
</evidence>
<sequence>MKAQVIAITLMAVGAVTALIAAAGPIEKSPQLVAVYWASLLAIAVGAVVRRVGGRDAARLTMNDAGPNRSLDALETLALAIGSVADGERHDDMPRFHQQLGDATRPPILAFLSHRQEMLDVFGVGAFAGLMTRFATVERLLNRALSASADGAVEEAWDCLDQARTAMSACLAAEPHAERQDDSIG</sequence>
<comment type="caution">
    <text evidence="2">The sequence shown here is derived from an EMBL/GenBank/DDBJ whole genome shotgun (WGS) entry which is preliminary data.</text>
</comment>
<evidence type="ECO:0000313" key="2">
    <source>
        <dbReference type="EMBL" id="TWT90299.1"/>
    </source>
</evidence>
<proteinExistence type="predicted"/>
<keyword evidence="1" id="KW-1133">Transmembrane helix</keyword>
<dbReference type="AlphaFoldDB" id="A0A5C5ZS36"/>
<keyword evidence="1" id="KW-0812">Transmembrane</keyword>
<dbReference type="EMBL" id="SJPQ01000001">
    <property type="protein sequence ID" value="TWT90299.1"/>
    <property type="molecule type" value="Genomic_DNA"/>
</dbReference>
<gene>
    <name evidence="2" type="ORF">Mal64_06840</name>
</gene>
<protein>
    <submittedName>
        <fullName evidence="2">Uncharacterized protein</fullName>
    </submittedName>
</protein>
<keyword evidence="1" id="KW-0472">Membrane</keyword>
<dbReference type="OrthoDB" id="8479944at2"/>
<keyword evidence="3" id="KW-1185">Reference proteome</keyword>
<accession>A0A5C5ZS36</accession>